<evidence type="ECO:0008006" key="3">
    <source>
        <dbReference type="Google" id="ProtNLM"/>
    </source>
</evidence>
<gene>
    <name evidence="1" type="ORF">HNQ79_002064</name>
</gene>
<dbReference type="Proteomes" id="UP000540423">
    <property type="component" value="Unassembled WGS sequence"/>
</dbReference>
<proteinExistence type="predicted"/>
<name>A0A7X0HFZ2_9ACTN</name>
<dbReference type="AlphaFoldDB" id="A0A7X0HFZ2"/>
<comment type="caution">
    <text evidence="1">The sequence shown here is derived from an EMBL/GenBank/DDBJ whole genome shotgun (WGS) entry which is preliminary data.</text>
</comment>
<sequence>MTVALFSGKARRTTAALGVASAGLLLLSACDKPTPRATVTVGSDSVSSEAVCYDDGAKGIAEKAMSDCLNKKAPETLKIAVDDKVRFGVDPEVAENGWTLFVNGRQGEPEPYKKTYRTFPGSAFFGATQDGQPSPKELTISIVETGGKKLIGVWSFKLEKAS</sequence>
<organism evidence="1 2">
    <name type="scientific">Streptomyces candidus</name>
    <dbReference type="NCBI Taxonomy" id="67283"/>
    <lineage>
        <taxon>Bacteria</taxon>
        <taxon>Bacillati</taxon>
        <taxon>Actinomycetota</taxon>
        <taxon>Actinomycetes</taxon>
        <taxon>Kitasatosporales</taxon>
        <taxon>Streptomycetaceae</taxon>
        <taxon>Streptomyces</taxon>
    </lineage>
</organism>
<accession>A0A7X0HFZ2</accession>
<keyword evidence="2" id="KW-1185">Reference proteome</keyword>
<dbReference type="RefSeq" id="WP_185029277.1">
    <property type="nucleotide sequence ID" value="NZ_BNBN01000007.1"/>
</dbReference>
<evidence type="ECO:0000313" key="2">
    <source>
        <dbReference type="Proteomes" id="UP000540423"/>
    </source>
</evidence>
<evidence type="ECO:0000313" key="1">
    <source>
        <dbReference type="EMBL" id="MBB6435607.1"/>
    </source>
</evidence>
<protein>
    <recommendedName>
        <fullName evidence="3">DUF2771 domain-containing protein</fullName>
    </recommendedName>
</protein>
<dbReference type="EMBL" id="JACHEM010000004">
    <property type="protein sequence ID" value="MBB6435607.1"/>
    <property type="molecule type" value="Genomic_DNA"/>
</dbReference>
<reference evidence="1 2" key="1">
    <citation type="submission" date="2020-08" db="EMBL/GenBank/DDBJ databases">
        <title>Genomic Encyclopedia of Type Strains, Phase IV (KMG-IV): sequencing the most valuable type-strain genomes for metagenomic binning, comparative biology and taxonomic classification.</title>
        <authorList>
            <person name="Goeker M."/>
        </authorList>
    </citation>
    <scope>NUCLEOTIDE SEQUENCE [LARGE SCALE GENOMIC DNA]</scope>
    <source>
        <strain evidence="1 2">DSM 40141</strain>
    </source>
</reference>